<feature type="short sequence motif" description="GXSXG" evidence="4">
    <location>
        <begin position="45"/>
        <end position="49"/>
    </location>
</feature>
<dbReference type="GO" id="GO:0016042">
    <property type="term" value="P:lipid catabolic process"/>
    <property type="evidence" value="ECO:0007669"/>
    <property type="project" value="UniProtKB-UniRule"/>
</dbReference>
<organism evidence="7 8">
    <name type="scientific">Candidatus Sungbacteria bacterium RIFCSPHIGHO2_01_FULL_47_32</name>
    <dbReference type="NCBI Taxonomy" id="1802264"/>
    <lineage>
        <taxon>Bacteria</taxon>
        <taxon>Candidatus Sungiibacteriota</taxon>
    </lineage>
</organism>
<dbReference type="InterPro" id="IPR016035">
    <property type="entry name" value="Acyl_Trfase/lysoPLipase"/>
</dbReference>
<evidence type="ECO:0000313" key="8">
    <source>
        <dbReference type="Proteomes" id="UP000177152"/>
    </source>
</evidence>
<keyword evidence="3 4" id="KW-0443">Lipid metabolism</keyword>
<dbReference type="PROSITE" id="PS51635">
    <property type="entry name" value="PNPLA"/>
    <property type="match status" value="1"/>
</dbReference>
<dbReference type="PANTHER" id="PTHR14226:SF57">
    <property type="entry name" value="BLR7027 PROTEIN"/>
    <property type="match status" value="1"/>
</dbReference>
<dbReference type="GO" id="GO:0016787">
    <property type="term" value="F:hydrolase activity"/>
    <property type="evidence" value="ECO:0007669"/>
    <property type="project" value="UniProtKB-UniRule"/>
</dbReference>
<evidence type="ECO:0000259" key="6">
    <source>
        <dbReference type="PROSITE" id="PS51635"/>
    </source>
</evidence>
<protein>
    <recommendedName>
        <fullName evidence="6">PNPLA domain-containing protein</fullName>
    </recommendedName>
</protein>
<feature type="region of interest" description="Disordered" evidence="5">
    <location>
        <begin position="315"/>
        <end position="339"/>
    </location>
</feature>
<keyword evidence="1 4" id="KW-0378">Hydrolase</keyword>
<dbReference type="InterPro" id="IPR050301">
    <property type="entry name" value="NTE"/>
</dbReference>
<gene>
    <name evidence="7" type="ORF">A2633_03555</name>
</gene>
<dbReference type="Pfam" id="PF01734">
    <property type="entry name" value="Patatin"/>
    <property type="match status" value="1"/>
</dbReference>
<dbReference type="PANTHER" id="PTHR14226">
    <property type="entry name" value="NEUROPATHY TARGET ESTERASE/SWISS CHEESE D.MELANOGASTER"/>
    <property type="match status" value="1"/>
</dbReference>
<evidence type="ECO:0000256" key="1">
    <source>
        <dbReference type="ARBA" id="ARBA00022801"/>
    </source>
</evidence>
<feature type="domain" description="PNPLA" evidence="6">
    <location>
        <begin position="14"/>
        <end position="203"/>
    </location>
</feature>
<evidence type="ECO:0000256" key="3">
    <source>
        <dbReference type="ARBA" id="ARBA00023098"/>
    </source>
</evidence>
<sequence>MQKTLIIPPGKVGLVLGGGGFFGSFQVGVLEVLSEYGIPIEKVAGTSVGAIAGAEIVASNFSAAHLKNIWLNGITSPDIVFDRKAVHKIFLGDSVFRIEPLLNLIGGNLDLNNLLASDKEFIATTTHIPSGKVVYFSNKDPLILEDPIKMLLAIVASCAIPVAFPLVKIVSKDPWNKSESQELTEQFYIDGAYRRPLPIKKMIELLNGVHDGCNTVIVVRCHSDKIMRPMPKRTHERILYSQGISHNGKEKDEIAYIREKYAGKINLIVIEPDFFPSTLGTLSFKKGDFGKAIAEGRRVAIRELEHLLDYFSNNSAGGNSSVPPPSPLPPQGGERTEGN</sequence>
<evidence type="ECO:0000256" key="4">
    <source>
        <dbReference type="PROSITE-ProRule" id="PRU01161"/>
    </source>
</evidence>
<dbReference type="InterPro" id="IPR002641">
    <property type="entry name" value="PNPLA_dom"/>
</dbReference>
<feature type="active site" description="Nucleophile" evidence="4">
    <location>
        <position position="47"/>
    </location>
</feature>
<dbReference type="EMBL" id="MHQC01000033">
    <property type="protein sequence ID" value="OGZ94539.1"/>
    <property type="molecule type" value="Genomic_DNA"/>
</dbReference>
<keyword evidence="2 4" id="KW-0442">Lipid degradation</keyword>
<dbReference type="AlphaFoldDB" id="A0A1G2K529"/>
<evidence type="ECO:0000256" key="5">
    <source>
        <dbReference type="SAM" id="MobiDB-lite"/>
    </source>
</evidence>
<feature type="short sequence motif" description="DGA/G" evidence="4">
    <location>
        <begin position="190"/>
        <end position="192"/>
    </location>
</feature>
<evidence type="ECO:0000256" key="2">
    <source>
        <dbReference type="ARBA" id="ARBA00022963"/>
    </source>
</evidence>
<dbReference type="Proteomes" id="UP000177152">
    <property type="component" value="Unassembled WGS sequence"/>
</dbReference>
<feature type="active site" description="Proton acceptor" evidence="4">
    <location>
        <position position="190"/>
    </location>
</feature>
<evidence type="ECO:0000313" key="7">
    <source>
        <dbReference type="EMBL" id="OGZ94539.1"/>
    </source>
</evidence>
<dbReference type="Gene3D" id="3.40.1090.10">
    <property type="entry name" value="Cytosolic phospholipase A2 catalytic domain"/>
    <property type="match status" value="2"/>
</dbReference>
<name>A0A1G2K529_9BACT</name>
<reference evidence="7 8" key="1">
    <citation type="journal article" date="2016" name="Nat. Commun.">
        <title>Thousands of microbial genomes shed light on interconnected biogeochemical processes in an aquifer system.</title>
        <authorList>
            <person name="Anantharaman K."/>
            <person name="Brown C.T."/>
            <person name="Hug L.A."/>
            <person name="Sharon I."/>
            <person name="Castelle C.J."/>
            <person name="Probst A.J."/>
            <person name="Thomas B.C."/>
            <person name="Singh A."/>
            <person name="Wilkins M.J."/>
            <person name="Karaoz U."/>
            <person name="Brodie E.L."/>
            <person name="Williams K.H."/>
            <person name="Hubbard S.S."/>
            <person name="Banfield J.F."/>
        </authorList>
    </citation>
    <scope>NUCLEOTIDE SEQUENCE [LARGE SCALE GENOMIC DNA]</scope>
</reference>
<accession>A0A1G2K529</accession>
<comment type="caution">
    <text evidence="7">The sequence shown here is derived from an EMBL/GenBank/DDBJ whole genome shotgun (WGS) entry which is preliminary data.</text>
</comment>
<feature type="short sequence motif" description="GXGXXG" evidence="4">
    <location>
        <begin position="18"/>
        <end position="23"/>
    </location>
</feature>
<dbReference type="SUPFAM" id="SSF52151">
    <property type="entry name" value="FabD/lysophospholipase-like"/>
    <property type="match status" value="1"/>
</dbReference>
<proteinExistence type="predicted"/>